<evidence type="ECO:0000256" key="1">
    <source>
        <dbReference type="SAM" id="Coils"/>
    </source>
</evidence>
<dbReference type="Gene3D" id="1.10.8.730">
    <property type="match status" value="1"/>
</dbReference>
<dbReference type="SUPFAM" id="SSF52540">
    <property type="entry name" value="P-loop containing nucleoside triphosphate hydrolases"/>
    <property type="match status" value="1"/>
</dbReference>
<dbReference type="Gene3D" id="3.40.50.300">
    <property type="entry name" value="P-loop containing nucleotide triphosphate hydrolases"/>
    <property type="match status" value="1"/>
</dbReference>
<dbReference type="InterPro" id="IPR027417">
    <property type="entry name" value="P-loop_NTPase"/>
</dbReference>
<dbReference type="InterPro" id="IPR043964">
    <property type="entry name" value="P-loop_TraG"/>
</dbReference>
<dbReference type="AlphaFoldDB" id="A0A2G9YTU6"/>
<feature type="domain" description="TraG P-loop" evidence="2">
    <location>
        <begin position="241"/>
        <end position="547"/>
    </location>
</feature>
<sequence length="594" mass="67661">MNLPFFKKRTEMPKDISRKQTIEARDIIAPSSVVINFDHIELERKKARSFSIFSYPRYLSTGWFSPIINLNSPMDIGIHINPIDTGPVLKKLRKKVTEVTADISEKSEKGEIRDPALEVAFQDMETLRDSLQTAQEKMFQMGLYLTVYGDNLDQLKDDQNTLRSILESRLIYLNLALYQQKEGFNSTAPYGKDQLQVYTSMNTEPLSSVFPFVSSDLSSNEGILYGLNKHNNSLILFDRFTLENSNMVIFAKSGSGKSYLEKIEILRQLMQGVDVIVLDPENEFRTLSDAVGGSFLDISLSAPDHINPFDLPEPREGERPEDILRSNIINLVGLLRIMLGGLTPEEDAIIDRALSETYASKDITPETNPKEWRKNLPILEDLETVLETMEGADSLVRRIKKFTKGTFSQFFNQTTNISTDKPLVVFGIRDMEDELRPMAMFIVMRYIWNKVRSELKKRILVIDEAWWLMKSEDGASFLYGICKRARKYWLGVTTITQDVNDFMKSSYGQPIISNSSIQILLKQSPATIGTVKQTFNLTEEEKYLLLESEVGEGIFFAGQKHVAIKVIASYAEDQIITTSPEEIIKIRKAKKVTL</sequence>
<dbReference type="PANTHER" id="PTHR30121:SF6">
    <property type="entry name" value="SLR6007 PROTEIN"/>
    <property type="match status" value="1"/>
</dbReference>
<keyword evidence="1" id="KW-0175">Coiled coil</keyword>
<gene>
    <name evidence="3" type="ORF">COX37_03100</name>
</gene>
<dbReference type="NCBIfam" id="NF045971">
    <property type="entry name" value="conju_CD1110"/>
    <property type="match status" value="1"/>
</dbReference>
<organism evidence="3 4">
    <name type="scientific">Candidatus Nealsonbacteria bacterium CG23_combo_of_CG06-09_8_20_14_all_39_17</name>
    <dbReference type="NCBI Taxonomy" id="1974722"/>
    <lineage>
        <taxon>Bacteria</taxon>
        <taxon>Candidatus Nealsoniibacteriota</taxon>
    </lineage>
</organism>
<dbReference type="EMBL" id="PCRO01000037">
    <property type="protein sequence ID" value="PIP22602.1"/>
    <property type="molecule type" value="Genomic_DNA"/>
</dbReference>
<comment type="caution">
    <text evidence="3">The sequence shown here is derived from an EMBL/GenBank/DDBJ whole genome shotgun (WGS) entry which is preliminary data.</text>
</comment>
<protein>
    <submittedName>
        <fullName evidence="3">Conjugal transfer protein TraC</fullName>
    </submittedName>
</protein>
<evidence type="ECO:0000313" key="3">
    <source>
        <dbReference type="EMBL" id="PIP22602.1"/>
    </source>
</evidence>
<dbReference type="PANTHER" id="PTHR30121">
    <property type="entry name" value="UNCHARACTERIZED PROTEIN YJGR-RELATED"/>
    <property type="match status" value="1"/>
</dbReference>
<reference evidence="3 4" key="1">
    <citation type="submission" date="2017-09" db="EMBL/GenBank/DDBJ databases">
        <title>Depth-based differentiation of microbial function through sediment-hosted aquifers and enrichment of novel symbionts in the deep terrestrial subsurface.</title>
        <authorList>
            <person name="Probst A.J."/>
            <person name="Ladd B."/>
            <person name="Jarett J.K."/>
            <person name="Geller-Mcgrath D.E."/>
            <person name="Sieber C.M."/>
            <person name="Emerson J.B."/>
            <person name="Anantharaman K."/>
            <person name="Thomas B.C."/>
            <person name="Malmstrom R."/>
            <person name="Stieglmeier M."/>
            <person name="Klingl A."/>
            <person name="Woyke T."/>
            <person name="Ryan C.M."/>
            <person name="Banfield J.F."/>
        </authorList>
    </citation>
    <scope>NUCLEOTIDE SEQUENCE [LARGE SCALE GENOMIC DNA]</scope>
    <source>
        <strain evidence="3">CG23_combo_of_CG06-09_8_20_14_all_39_17</strain>
    </source>
</reference>
<dbReference type="Pfam" id="PF19044">
    <property type="entry name" value="P-loop_TraG"/>
    <property type="match status" value="1"/>
</dbReference>
<accession>A0A2G9YTU6</accession>
<feature type="coiled-coil region" evidence="1">
    <location>
        <begin position="89"/>
        <end position="137"/>
    </location>
</feature>
<evidence type="ECO:0000313" key="4">
    <source>
        <dbReference type="Proteomes" id="UP000229976"/>
    </source>
</evidence>
<evidence type="ECO:0000259" key="2">
    <source>
        <dbReference type="Pfam" id="PF19044"/>
    </source>
</evidence>
<name>A0A2G9YTU6_9BACT</name>
<dbReference type="CDD" id="cd01127">
    <property type="entry name" value="TrwB_TraG_TraD_VirD4"/>
    <property type="match status" value="1"/>
</dbReference>
<proteinExistence type="predicted"/>
<dbReference type="InterPro" id="IPR051162">
    <property type="entry name" value="T4SS_component"/>
</dbReference>
<dbReference type="Proteomes" id="UP000229976">
    <property type="component" value="Unassembled WGS sequence"/>
</dbReference>